<keyword evidence="3" id="KW-1185">Reference proteome</keyword>
<dbReference type="EMBL" id="QKNV01000018">
    <property type="protein sequence ID" value="PZA22841.1"/>
    <property type="molecule type" value="Genomic_DNA"/>
</dbReference>
<reference evidence="2 3" key="1">
    <citation type="submission" date="2018-06" db="EMBL/GenBank/DDBJ databases">
        <title>Draft genome sequence of Modestobacter versicolor CP153-2.</title>
        <authorList>
            <person name="Gundlapally S.R."/>
        </authorList>
    </citation>
    <scope>NUCLEOTIDE SEQUENCE [LARGE SCALE GENOMIC DNA]</scope>
    <source>
        <strain evidence="2 3">CP153-2</strain>
    </source>
</reference>
<dbReference type="RefSeq" id="WP_110550857.1">
    <property type="nucleotide sequence ID" value="NZ_JACIBU010000001.1"/>
</dbReference>
<evidence type="ECO:0000313" key="4">
    <source>
        <dbReference type="Proteomes" id="UP000580718"/>
    </source>
</evidence>
<evidence type="ECO:0000313" key="2">
    <source>
        <dbReference type="EMBL" id="PZA22841.1"/>
    </source>
</evidence>
<evidence type="ECO:0000313" key="1">
    <source>
        <dbReference type="EMBL" id="MBB3675843.1"/>
    </source>
</evidence>
<proteinExistence type="predicted"/>
<dbReference type="AlphaFoldDB" id="A0A323VE16"/>
<accession>A0A323VE16</accession>
<gene>
    <name evidence="2" type="ORF">DMO24_02965</name>
    <name evidence="1" type="ORF">FHX36_001578</name>
</gene>
<protein>
    <submittedName>
        <fullName evidence="2">Uncharacterized protein</fullName>
    </submittedName>
</protein>
<evidence type="ECO:0000313" key="3">
    <source>
        <dbReference type="Proteomes" id="UP000247602"/>
    </source>
</evidence>
<sequence>MTDEQDHRMVWASQLADRVEKHLEGQYIYPHLYARLALLLQSEKLRFVQIAAEYTRRFAASGDLHVWTERHLAVVRFDEVVCLAPGVQPSDFEDHEAARVSVQIVPRSALAALELPSADADGQVLNGGNEWSAGLRDNDWSWPRLAVLTLTYKGIDKPILLPGKGDVAGFEALIPALLDDLAAR</sequence>
<dbReference type="EMBL" id="JACIBU010000001">
    <property type="protein sequence ID" value="MBB3675843.1"/>
    <property type="molecule type" value="Genomic_DNA"/>
</dbReference>
<organism evidence="2 3">
    <name type="scientific">Modestobacter versicolor</name>
    <dbReference type="NCBI Taxonomy" id="429133"/>
    <lineage>
        <taxon>Bacteria</taxon>
        <taxon>Bacillati</taxon>
        <taxon>Actinomycetota</taxon>
        <taxon>Actinomycetes</taxon>
        <taxon>Geodermatophilales</taxon>
        <taxon>Geodermatophilaceae</taxon>
        <taxon>Modestobacter</taxon>
    </lineage>
</organism>
<reference evidence="1 4" key="2">
    <citation type="submission" date="2020-08" db="EMBL/GenBank/DDBJ databases">
        <title>Sequencing the genomes of 1000 actinobacteria strains.</title>
        <authorList>
            <person name="Klenk H.-P."/>
        </authorList>
    </citation>
    <scope>NUCLEOTIDE SEQUENCE [LARGE SCALE GENOMIC DNA]</scope>
    <source>
        <strain evidence="1 4">DSM 16678</strain>
    </source>
</reference>
<name>A0A323VE16_9ACTN</name>
<comment type="caution">
    <text evidence="2">The sequence shown here is derived from an EMBL/GenBank/DDBJ whole genome shotgun (WGS) entry which is preliminary data.</text>
</comment>
<dbReference type="Proteomes" id="UP000247602">
    <property type="component" value="Unassembled WGS sequence"/>
</dbReference>
<dbReference type="Proteomes" id="UP000580718">
    <property type="component" value="Unassembled WGS sequence"/>
</dbReference>